<dbReference type="KEGG" id="dai:Desaci_3858"/>
<evidence type="ECO:0000256" key="2">
    <source>
        <dbReference type="ARBA" id="ARBA00004613"/>
    </source>
</evidence>
<reference evidence="11 12" key="1">
    <citation type="journal article" date="2012" name="J. Bacteriol.">
        <title>Complete genome sequences of Desulfosporosinus orientis DSM765T, Desulfosporosinus youngiae DSM17734T, Desulfosporosinus meridiei DSM13257T, and Desulfosporosinus acidiphilus DSM22704T.</title>
        <authorList>
            <person name="Pester M."/>
            <person name="Brambilla E."/>
            <person name="Alazard D."/>
            <person name="Rattei T."/>
            <person name="Weinmaier T."/>
            <person name="Han J."/>
            <person name="Lucas S."/>
            <person name="Lapidus A."/>
            <person name="Cheng J.F."/>
            <person name="Goodwin L."/>
            <person name="Pitluck S."/>
            <person name="Peters L."/>
            <person name="Ovchinnikova G."/>
            <person name="Teshima H."/>
            <person name="Detter J.C."/>
            <person name="Han C.S."/>
            <person name="Tapia R."/>
            <person name="Land M.L."/>
            <person name="Hauser L."/>
            <person name="Kyrpides N.C."/>
            <person name="Ivanova N.N."/>
            <person name="Pagani I."/>
            <person name="Huntmann M."/>
            <person name="Wei C.L."/>
            <person name="Davenport K.W."/>
            <person name="Daligault H."/>
            <person name="Chain P.S."/>
            <person name="Chen A."/>
            <person name="Mavromatis K."/>
            <person name="Markowitz V."/>
            <person name="Szeto E."/>
            <person name="Mikhailova N."/>
            <person name="Pati A."/>
            <person name="Wagner M."/>
            <person name="Woyke T."/>
            <person name="Ollivier B."/>
            <person name="Klenk H.P."/>
            <person name="Spring S."/>
            <person name="Loy A."/>
        </authorList>
    </citation>
    <scope>NUCLEOTIDE SEQUENCE [LARGE SCALE GENOMIC DNA]</scope>
    <source>
        <strain evidence="12">DSM 22704 / JCM 16185 / SJ4</strain>
    </source>
</reference>
<sequence>MTSTFFGLEIGRRALNAQQGALDVTAHNVSNANTTGYSRQIANLTATTPYTIQAPGREESLGSGVAMDTVTRARDKFVDLQLRNETSKQQYWTNRETNLTSIQSAMNEASSSGSGSGLSSDMNSFWSAWSDLSSDPQNSGSRAVVQETAVTLTDTFHSIYNQLKTEQSNIDTDIQDQVGQINTYAKQIAALTQQIQEAQSTGDNPNDLMDNRDNLIDNLSKIVSVNVKESTDSANPKVTDFELDIGSGSQVLVSNDKAYQLKTSSSVPTNTSTDNPSIGGNSFTNITWDASYYLPDGTSSLIGSSDPGYAQAGTSPSLGAQTGTLQSDIDIRNTDLPTLVGKYNSLASGIVSAVNAIYTQAGTPTPTDNFFDSTGTTASTIALESGGSYPVDPSSDTNINNIVAGISGSGDGTVASEIANLATGWPMMPASSGVNLSSLQSTYGTSLGSYYDAAVSGFGVKVQEASGMKNGEDALVTNLTNQRDAVSGVSIDEEMTNMIQYQKSYTAAARVVTTIDDMLNTIVTGLGITR</sequence>
<dbReference type="eggNOG" id="COG1256">
    <property type="taxonomic scope" value="Bacteria"/>
</dbReference>
<keyword evidence="11" id="KW-0969">Cilium</keyword>
<keyword evidence="12" id="KW-1185">Reference proteome</keyword>
<dbReference type="InterPro" id="IPR001444">
    <property type="entry name" value="Flag_bb_rod_N"/>
</dbReference>
<evidence type="ECO:0000313" key="12">
    <source>
        <dbReference type="Proteomes" id="UP000002892"/>
    </source>
</evidence>
<feature type="domain" description="Flagellar basal-body/hook protein C-terminal" evidence="9">
    <location>
        <begin position="486"/>
        <end position="523"/>
    </location>
</feature>
<dbReference type="GO" id="GO:0044780">
    <property type="term" value="P:bacterial-type flagellum assembly"/>
    <property type="evidence" value="ECO:0007669"/>
    <property type="project" value="InterPro"/>
</dbReference>
<dbReference type="GO" id="GO:0005198">
    <property type="term" value="F:structural molecule activity"/>
    <property type="evidence" value="ECO:0007669"/>
    <property type="project" value="UniProtKB-UniRule"/>
</dbReference>
<evidence type="ECO:0000256" key="7">
    <source>
        <dbReference type="RuleBase" id="RU362065"/>
    </source>
</evidence>
<evidence type="ECO:0000256" key="4">
    <source>
        <dbReference type="ARBA" id="ARBA00016244"/>
    </source>
</evidence>
<dbReference type="GO" id="GO:0009424">
    <property type="term" value="C:bacterial-type flagellum hook"/>
    <property type="evidence" value="ECO:0007669"/>
    <property type="project" value="UniProtKB-UniRule"/>
</dbReference>
<dbReference type="NCBIfam" id="TIGR02492">
    <property type="entry name" value="flgK_ends"/>
    <property type="match status" value="1"/>
</dbReference>
<feature type="domain" description="Flagellar basal body rod protein N-terminal" evidence="8">
    <location>
        <begin position="8"/>
        <end position="37"/>
    </location>
</feature>
<dbReference type="PANTHER" id="PTHR30033:SF1">
    <property type="entry name" value="FLAGELLAR HOOK-ASSOCIATED PROTEIN 1"/>
    <property type="match status" value="1"/>
</dbReference>
<keyword evidence="5 7" id="KW-0964">Secreted</keyword>
<dbReference type="InterPro" id="IPR002371">
    <property type="entry name" value="FlgK"/>
</dbReference>
<dbReference type="PRINTS" id="PR01005">
    <property type="entry name" value="FLGHOOKAP1"/>
</dbReference>
<dbReference type="AlphaFoldDB" id="I4DAB5"/>
<dbReference type="RefSeq" id="WP_014828726.1">
    <property type="nucleotide sequence ID" value="NC_018068.1"/>
</dbReference>
<dbReference type="GO" id="GO:0005576">
    <property type="term" value="C:extracellular region"/>
    <property type="evidence" value="ECO:0007669"/>
    <property type="project" value="UniProtKB-SubCell"/>
</dbReference>
<keyword evidence="6 7" id="KW-0975">Bacterial flagellum</keyword>
<comment type="similarity">
    <text evidence="3 7">Belongs to the flagella basal body rod proteins family.</text>
</comment>
<dbReference type="PANTHER" id="PTHR30033">
    <property type="entry name" value="FLAGELLAR HOOK-ASSOCIATED PROTEIN 1"/>
    <property type="match status" value="1"/>
</dbReference>
<keyword evidence="11" id="KW-0282">Flagellum</keyword>
<proteinExistence type="inferred from homology"/>
<accession>I4DAB5</accession>
<dbReference type="OrthoDB" id="9802553at2"/>
<gene>
    <name evidence="7" type="primary">flgK</name>
    <name evidence="11" type="ordered locus">Desaci_3858</name>
</gene>
<name>I4DAB5_DESAJ</name>
<dbReference type="Pfam" id="PF22638">
    <property type="entry name" value="FlgK_D1"/>
    <property type="match status" value="1"/>
</dbReference>
<dbReference type="InterPro" id="IPR053927">
    <property type="entry name" value="FlgK_helical"/>
</dbReference>
<evidence type="ECO:0000256" key="1">
    <source>
        <dbReference type="ARBA" id="ARBA00004365"/>
    </source>
</evidence>
<evidence type="ECO:0000256" key="3">
    <source>
        <dbReference type="ARBA" id="ARBA00009677"/>
    </source>
</evidence>
<keyword evidence="11" id="KW-0966">Cell projection</keyword>
<dbReference type="SUPFAM" id="SSF64518">
    <property type="entry name" value="Phase 1 flagellin"/>
    <property type="match status" value="1"/>
</dbReference>
<dbReference type="Pfam" id="PF00460">
    <property type="entry name" value="Flg_bb_rod"/>
    <property type="match status" value="1"/>
</dbReference>
<organism evidence="11 12">
    <name type="scientific">Desulfosporosinus acidiphilus (strain DSM 22704 / JCM 16185 / SJ4)</name>
    <dbReference type="NCBI Taxonomy" id="646529"/>
    <lineage>
        <taxon>Bacteria</taxon>
        <taxon>Bacillati</taxon>
        <taxon>Bacillota</taxon>
        <taxon>Clostridia</taxon>
        <taxon>Eubacteriales</taxon>
        <taxon>Desulfitobacteriaceae</taxon>
        <taxon>Desulfosporosinus</taxon>
    </lineage>
</organism>
<evidence type="ECO:0000259" key="8">
    <source>
        <dbReference type="Pfam" id="PF00460"/>
    </source>
</evidence>
<protein>
    <recommendedName>
        <fullName evidence="4 7">Flagellar hook-associated protein 1</fullName>
        <shortName evidence="7">HAP1</shortName>
    </recommendedName>
</protein>
<evidence type="ECO:0000259" key="10">
    <source>
        <dbReference type="Pfam" id="PF22638"/>
    </source>
</evidence>
<evidence type="ECO:0000256" key="6">
    <source>
        <dbReference type="ARBA" id="ARBA00023143"/>
    </source>
</evidence>
<evidence type="ECO:0000259" key="9">
    <source>
        <dbReference type="Pfam" id="PF06429"/>
    </source>
</evidence>
<dbReference type="InterPro" id="IPR010930">
    <property type="entry name" value="Flg_bb/hook_C_dom"/>
</dbReference>
<comment type="subcellular location">
    <subcellularLocation>
        <location evidence="1 7">Bacterial flagellum</location>
    </subcellularLocation>
    <subcellularLocation>
        <location evidence="2 7">Secreted</location>
    </subcellularLocation>
</comment>
<dbReference type="Proteomes" id="UP000002892">
    <property type="component" value="Chromosome"/>
</dbReference>
<dbReference type="HOGENOM" id="CLU_012762_1_1_9"/>
<evidence type="ECO:0000313" key="11">
    <source>
        <dbReference type="EMBL" id="AFM42739.1"/>
    </source>
</evidence>
<evidence type="ECO:0000256" key="5">
    <source>
        <dbReference type="ARBA" id="ARBA00022525"/>
    </source>
</evidence>
<feature type="domain" description="Flagellar hook-associated protein FlgK helical" evidence="10">
    <location>
        <begin position="111"/>
        <end position="360"/>
    </location>
</feature>
<dbReference type="Pfam" id="PF06429">
    <property type="entry name" value="Flg_bbr_C"/>
    <property type="match status" value="1"/>
</dbReference>
<dbReference type="EMBL" id="CP003639">
    <property type="protein sequence ID" value="AFM42739.1"/>
    <property type="molecule type" value="Genomic_DNA"/>
</dbReference>
<dbReference type="STRING" id="646529.Desaci_3858"/>